<dbReference type="InterPro" id="IPR036388">
    <property type="entry name" value="WH-like_DNA-bd_sf"/>
</dbReference>
<organism evidence="5 6">
    <name type="scientific">Streptomyces platensis</name>
    <dbReference type="NCBI Taxonomy" id="58346"/>
    <lineage>
        <taxon>Bacteria</taxon>
        <taxon>Bacillati</taxon>
        <taxon>Actinomycetota</taxon>
        <taxon>Actinomycetes</taxon>
        <taxon>Kitasatosporales</taxon>
        <taxon>Streptomycetaceae</taxon>
        <taxon>Streptomyces</taxon>
    </lineage>
</organism>
<dbReference type="SUPFAM" id="SSF46894">
    <property type="entry name" value="C-terminal effector domain of the bipartite response regulators"/>
    <property type="match status" value="1"/>
</dbReference>
<dbReference type="InterPro" id="IPR000792">
    <property type="entry name" value="Tscrpt_reg_LuxR_C"/>
</dbReference>
<evidence type="ECO:0000256" key="3">
    <source>
        <dbReference type="ARBA" id="ARBA00023163"/>
    </source>
</evidence>
<evidence type="ECO:0000259" key="4">
    <source>
        <dbReference type="PROSITE" id="PS50043"/>
    </source>
</evidence>
<proteinExistence type="predicted"/>
<dbReference type="CDD" id="cd06170">
    <property type="entry name" value="LuxR_C_like"/>
    <property type="match status" value="1"/>
</dbReference>
<dbReference type="GO" id="GO:0006355">
    <property type="term" value="P:regulation of DNA-templated transcription"/>
    <property type="evidence" value="ECO:0007669"/>
    <property type="project" value="InterPro"/>
</dbReference>
<evidence type="ECO:0000256" key="2">
    <source>
        <dbReference type="ARBA" id="ARBA00023125"/>
    </source>
</evidence>
<dbReference type="SMART" id="SM00421">
    <property type="entry name" value="HTH_LUXR"/>
    <property type="match status" value="1"/>
</dbReference>
<dbReference type="GO" id="GO:0003677">
    <property type="term" value="F:DNA binding"/>
    <property type="evidence" value="ECO:0007669"/>
    <property type="project" value="UniProtKB-KW"/>
</dbReference>
<dbReference type="AlphaFoldDB" id="A0AAE6NEK1"/>
<keyword evidence="1" id="KW-0805">Transcription regulation</keyword>
<evidence type="ECO:0000313" key="6">
    <source>
        <dbReference type="Proteomes" id="UP000325458"/>
    </source>
</evidence>
<evidence type="ECO:0000313" key="5">
    <source>
        <dbReference type="EMBL" id="QEV51262.1"/>
    </source>
</evidence>
<sequence length="72" mass="7851">MTATQLTVASYVAQGLPNPEIAARMFVSRRTTQTHVSHILAWLGLSSRVELATAYARRQGRGPGRSGTRRSP</sequence>
<keyword evidence="3" id="KW-0804">Transcription</keyword>
<dbReference type="Gene3D" id="1.10.10.10">
    <property type="entry name" value="Winged helix-like DNA-binding domain superfamily/Winged helix DNA-binding domain"/>
    <property type="match status" value="1"/>
</dbReference>
<feature type="domain" description="HTH luxR-type" evidence="4">
    <location>
        <begin position="1"/>
        <end position="60"/>
    </location>
</feature>
<name>A0AAE6NEK1_STRPT</name>
<gene>
    <name evidence="5" type="ORF">CP981_05880</name>
</gene>
<dbReference type="EMBL" id="CP023691">
    <property type="protein sequence ID" value="QEV51262.1"/>
    <property type="molecule type" value="Genomic_DNA"/>
</dbReference>
<reference evidence="5 6" key="1">
    <citation type="submission" date="2017-09" db="EMBL/GenBank/DDBJ databases">
        <authorList>
            <person name="Lee N."/>
            <person name="Cho B.-K."/>
        </authorList>
    </citation>
    <scope>NUCLEOTIDE SEQUENCE [LARGE SCALE GENOMIC DNA]</scope>
    <source>
        <strain evidence="5 6">ATCC 23948</strain>
    </source>
</reference>
<dbReference type="PRINTS" id="PR00038">
    <property type="entry name" value="HTHLUXR"/>
</dbReference>
<dbReference type="Pfam" id="PF00196">
    <property type="entry name" value="GerE"/>
    <property type="match status" value="1"/>
</dbReference>
<dbReference type="PANTHER" id="PTHR44688:SF16">
    <property type="entry name" value="DNA-BINDING TRANSCRIPTIONAL ACTIVATOR DEVR_DOSR"/>
    <property type="match status" value="1"/>
</dbReference>
<keyword evidence="2 5" id="KW-0238">DNA-binding</keyword>
<accession>A0AAE6NEK1</accession>
<dbReference type="PROSITE" id="PS50043">
    <property type="entry name" value="HTH_LUXR_2"/>
    <property type="match status" value="1"/>
</dbReference>
<dbReference type="KEGG" id="spla:CP981_05880"/>
<dbReference type="Proteomes" id="UP000325458">
    <property type="component" value="Chromosome"/>
</dbReference>
<dbReference type="InterPro" id="IPR016032">
    <property type="entry name" value="Sig_transdc_resp-reg_C-effctor"/>
</dbReference>
<evidence type="ECO:0000256" key="1">
    <source>
        <dbReference type="ARBA" id="ARBA00023015"/>
    </source>
</evidence>
<dbReference type="PANTHER" id="PTHR44688">
    <property type="entry name" value="DNA-BINDING TRANSCRIPTIONAL ACTIVATOR DEVR_DOSR"/>
    <property type="match status" value="1"/>
</dbReference>
<protein>
    <submittedName>
        <fullName evidence="5">DNA-binding response regulator</fullName>
    </submittedName>
</protein>